<sequence length="648" mass="73327">MRLFIAEKPSLARAIADVLPKPHRRGDGFIECGNNQFVTWCVGHLLEQAEPGAYDGRYLRWVLADLPIIPEKWQLKPREAVTKQLNTIKSLLGKASEIVHAGDPDREGQLLVDEVLDFLELDAEKKQNVQRCLINDLNPQAVTKAVARLRSNREFIPLCVSALARARADWLYGINMTRAYTLLGQNAGYQGVLSVGRVQTPVLGLVVRRDEEIEHFVPKDFFEVKAHVITPNEERFTALWQPSESCVDFQDEEGRIIRRTLAEHVVARIEGQPANVTAYQDKRESEVAPLPFSLSSLQIEVAKRLGLSAQDVLDICQRLYETHKLITYPRSDSRYLPEEHFAGRHAVLNAISVHAAHLLPQDALDIEKKNRCWDDKKVDAHHAIVPTARSSQANLTENESQIYSLIARQYMMQFFPDAIFRKCTIELEIAGGKFIAKARFMAEAGWRALLGSKERDEENEGTPLPVVAKGDELFCEKGEVVERQTQPPRPFTDATLLSAMTGIARFVQDKALKKVLRATDGLGTEATRAGIIELLFKREFLYKKGRNIHATPAGRALIHVLPDMAVLPDMTAHWEARLTQISEKQFRYQDFMLPLQETLQQLIWQAKQYRNLKAFKDLPPVPVKNKKGKGQSAKSSTSKEKKDKNKQV</sequence>
<dbReference type="RefSeq" id="WP_323868903.1">
    <property type="nucleotide sequence ID" value="NZ_JACXBF010000203.1"/>
</dbReference>
<feature type="binding site" evidence="8">
    <location>
        <position position="103"/>
    </location>
    <ligand>
        <name>Mg(2+)</name>
        <dbReference type="ChEBI" id="CHEBI:18420"/>
        <label>2</label>
    </ligand>
</feature>
<feature type="region of interest" description="Interaction with DNA" evidence="8">
    <location>
        <begin position="194"/>
        <end position="199"/>
    </location>
</feature>
<comment type="similarity">
    <text evidence="2 8">Belongs to the type IA topoisomerase family.</text>
</comment>
<keyword evidence="5 8" id="KW-0799">Topoisomerase</keyword>
<dbReference type="InterPro" id="IPR003601">
    <property type="entry name" value="Topo_IA_2"/>
</dbReference>
<dbReference type="HAMAP" id="MF_00953">
    <property type="entry name" value="Topoisom_3_prok"/>
    <property type="match status" value="1"/>
</dbReference>
<evidence type="ECO:0000256" key="4">
    <source>
        <dbReference type="ARBA" id="ARBA00022842"/>
    </source>
</evidence>
<accession>A0AAW3YWG2</accession>
<keyword evidence="7 8" id="KW-0413">Isomerase</keyword>
<feature type="active site" description="O-(5'-phospho-DNA)-tyrosine intermediate" evidence="8">
    <location>
        <position position="328"/>
    </location>
</feature>
<dbReference type="SMART" id="SM00493">
    <property type="entry name" value="TOPRIM"/>
    <property type="match status" value="1"/>
</dbReference>
<dbReference type="PANTHER" id="PTHR11390">
    <property type="entry name" value="PROKARYOTIC DNA TOPOISOMERASE"/>
    <property type="match status" value="1"/>
</dbReference>
<dbReference type="NCBIfam" id="TIGR01056">
    <property type="entry name" value="topB"/>
    <property type="match status" value="1"/>
</dbReference>
<dbReference type="InterPro" id="IPR013826">
    <property type="entry name" value="Topo_IA_cen_sub3"/>
</dbReference>
<dbReference type="GO" id="GO:0006310">
    <property type="term" value="P:DNA recombination"/>
    <property type="evidence" value="ECO:0007669"/>
    <property type="project" value="TreeGrafter"/>
</dbReference>
<dbReference type="FunFam" id="1.10.290.10:FF:000004">
    <property type="entry name" value="DNA topoisomerase 3"/>
    <property type="match status" value="1"/>
</dbReference>
<comment type="cofactor">
    <cofactor evidence="8">
        <name>Mg(2+)</name>
        <dbReference type="ChEBI" id="CHEBI:18420"/>
    </cofactor>
    <text evidence="8">Binds two Mg(2+) per subunit.</text>
</comment>
<keyword evidence="3 8" id="KW-0479">Metal-binding</keyword>
<dbReference type="GO" id="GO:0043597">
    <property type="term" value="C:cytoplasmic replication fork"/>
    <property type="evidence" value="ECO:0007669"/>
    <property type="project" value="TreeGrafter"/>
</dbReference>
<dbReference type="InterPro" id="IPR006171">
    <property type="entry name" value="TOPRIM_dom"/>
</dbReference>
<proteinExistence type="inferred from homology"/>
<dbReference type="PRINTS" id="PR00417">
    <property type="entry name" value="PRTPISMRASEI"/>
</dbReference>
<dbReference type="Gene3D" id="1.10.460.10">
    <property type="entry name" value="Topoisomerase I, domain 2"/>
    <property type="match status" value="1"/>
</dbReference>
<dbReference type="PROSITE" id="PS00396">
    <property type="entry name" value="TOPO_IA_1"/>
    <property type="match status" value="1"/>
</dbReference>
<evidence type="ECO:0000256" key="8">
    <source>
        <dbReference type="HAMAP-Rule" id="MF_00953"/>
    </source>
</evidence>
<feature type="domain" description="Topo IA-type catalytic" evidence="11">
    <location>
        <begin position="155"/>
        <end position="603"/>
    </location>
</feature>
<feature type="domain" description="Toprim" evidence="10">
    <location>
        <begin position="1"/>
        <end position="134"/>
    </location>
</feature>
<organism evidence="12">
    <name type="scientific">Xenorhabdus szentirmaii</name>
    <dbReference type="NCBI Taxonomy" id="290112"/>
    <lineage>
        <taxon>Bacteria</taxon>
        <taxon>Pseudomonadati</taxon>
        <taxon>Pseudomonadota</taxon>
        <taxon>Gammaproteobacteria</taxon>
        <taxon>Enterobacterales</taxon>
        <taxon>Morganellaceae</taxon>
        <taxon>Xenorhabdus</taxon>
    </lineage>
</organism>
<dbReference type="InterPro" id="IPR003602">
    <property type="entry name" value="Topo_IA_DNA-bd_dom"/>
</dbReference>
<dbReference type="InterPro" id="IPR005738">
    <property type="entry name" value="TopoIII"/>
</dbReference>
<gene>
    <name evidence="8" type="primary">topB</name>
    <name evidence="12" type="ORF">ID854_09470</name>
</gene>
<feature type="binding site" evidence="8">
    <location>
        <position position="105"/>
    </location>
    <ligand>
        <name>Mg(2+)</name>
        <dbReference type="ChEBI" id="CHEBI:18420"/>
        <label>2</label>
    </ligand>
</feature>
<dbReference type="Proteomes" id="UP001193920">
    <property type="component" value="Unassembled WGS sequence"/>
</dbReference>
<name>A0AAW3YWG2_9GAMM</name>
<protein>
    <recommendedName>
        <fullName evidence="8">DNA topoisomerase 3</fullName>
        <ecNumber evidence="8">5.6.2.1</ecNumber>
    </recommendedName>
    <alternativeName>
        <fullName evidence="8">DNA topoisomerase III</fullName>
    </alternativeName>
</protein>
<dbReference type="CDD" id="cd00186">
    <property type="entry name" value="TOP1Ac"/>
    <property type="match status" value="1"/>
</dbReference>
<feature type="site" description="Interaction with DNA" evidence="8">
    <location>
        <position position="170"/>
    </location>
</feature>
<dbReference type="GO" id="GO:0006265">
    <property type="term" value="P:DNA topological change"/>
    <property type="evidence" value="ECO:0007669"/>
    <property type="project" value="UniProtKB-UniRule"/>
</dbReference>
<feature type="binding site" evidence="8">
    <location>
        <position position="7"/>
    </location>
    <ligand>
        <name>Mg(2+)</name>
        <dbReference type="ChEBI" id="CHEBI:18420"/>
        <label>1</label>
        <note>catalytic</note>
    </ligand>
</feature>
<dbReference type="GO" id="GO:0006281">
    <property type="term" value="P:DNA repair"/>
    <property type="evidence" value="ECO:0007669"/>
    <property type="project" value="TreeGrafter"/>
</dbReference>
<dbReference type="SUPFAM" id="SSF56712">
    <property type="entry name" value="Prokaryotic type I DNA topoisomerase"/>
    <property type="match status" value="1"/>
</dbReference>
<dbReference type="CDD" id="cd03362">
    <property type="entry name" value="TOPRIM_TopoIA_TopoIII"/>
    <property type="match status" value="1"/>
</dbReference>
<reference evidence="12" key="2">
    <citation type="journal article" date="2024" name="Toxins">
        <title>Genome Sequence Analysis of Native Xenorhabdus Strains Isolated from Entomopathogenic Nematodes in Argentina.</title>
        <authorList>
            <person name="Palma L."/>
            <person name="Frizzo L."/>
            <person name="Kaiser S."/>
            <person name="Berry C."/>
            <person name="Caballero P."/>
            <person name="Bode H.B."/>
            <person name="Del Valle E.E."/>
        </authorList>
    </citation>
    <scope>NUCLEOTIDE SEQUENCE</scope>
    <source>
        <strain evidence="12">M</strain>
    </source>
</reference>
<comment type="caution">
    <text evidence="8">Lacks conserved residue(s) required for the propagation of feature annotation.</text>
</comment>
<dbReference type="PROSITE" id="PS52039">
    <property type="entry name" value="TOPO_IA_2"/>
    <property type="match status" value="1"/>
</dbReference>
<evidence type="ECO:0000256" key="6">
    <source>
        <dbReference type="ARBA" id="ARBA00023125"/>
    </source>
</evidence>
<comment type="function">
    <text evidence="8">Releases the supercoiling and torsional tension of DNA, which is introduced during the DNA replication and transcription, by transiently cleaving and rejoining one strand of the DNA duplex. Introduces a single-strand break via transesterification at a target site in duplex DNA. The scissile phosphodiester is attacked by the catalytic tyrosine of the enzyme, resulting in the formation of a DNA-(5'-phosphotyrosyl)-enzyme intermediate and the expulsion of a 3'-OH DNA strand. The free DNA strand then undergoes passage around the unbroken strand, thus removing DNA supercoils. Finally, in the religation step, the DNA 3'-OH attacks the covalent intermediate to expel the active-site tyrosine and restore the DNA phosphodiester backbone.</text>
</comment>
<dbReference type="SMART" id="SM00436">
    <property type="entry name" value="TOP1Bc"/>
    <property type="match status" value="1"/>
</dbReference>
<feature type="binding site" evidence="8">
    <location>
        <position position="103"/>
    </location>
    <ligand>
        <name>Mg(2+)</name>
        <dbReference type="ChEBI" id="CHEBI:18420"/>
        <label>1</label>
        <note>catalytic</note>
    </ligand>
</feature>
<feature type="site" description="Interaction with DNA" evidence="8">
    <location>
        <position position="61"/>
    </location>
</feature>
<comment type="catalytic activity">
    <reaction evidence="1 8">
        <text>ATP-independent breakage of single-stranded DNA, followed by passage and rejoining.</text>
        <dbReference type="EC" id="5.6.2.1"/>
    </reaction>
</comment>
<dbReference type="InterPro" id="IPR023405">
    <property type="entry name" value="Topo_IA_core_domain"/>
</dbReference>
<feature type="site" description="Interaction with DNA" evidence="8">
    <location>
        <position position="330"/>
    </location>
</feature>
<evidence type="ECO:0000259" key="10">
    <source>
        <dbReference type="PROSITE" id="PS50880"/>
    </source>
</evidence>
<feature type="site" description="Interaction with DNA" evidence="8">
    <location>
        <position position="178"/>
    </location>
</feature>
<dbReference type="Gene3D" id="3.40.50.140">
    <property type="match status" value="1"/>
</dbReference>
<evidence type="ECO:0000256" key="7">
    <source>
        <dbReference type="ARBA" id="ARBA00023235"/>
    </source>
</evidence>
<dbReference type="Pfam" id="PF01751">
    <property type="entry name" value="Toprim"/>
    <property type="match status" value="1"/>
</dbReference>
<evidence type="ECO:0000256" key="2">
    <source>
        <dbReference type="ARBA" id="ARBA00009446"/>
    </source>
</evidence>
<feature type="compositionally biased region" description="Basic and acidic residues" evidence="9">
    <location>
        <begin position="637"/>
        <end position="648"/>
    </location>
</feature>
<dbReference type="InterPro" id="IPR013825">
    <property type="entry name" value="Topo_IA_cen_sub2"/>
</dbReference>
<dbReference type="InterPro" id="IPR013497">
    <property type="entry name" value="Topo_IA_cen"/>
</dbReference>
<dbReference type="GO" id="GO:0003917">
    <property type="term" value="F:DNA topoisomerase type I (single strand cut, ATP-independent) activity"/>
    <property type="evidence" value="ECO:0007669"/>
    <property type="project" value="UniProtKB-UniRule"/>
</dbReference>
<dbReference type="InterPro" id="IPR034144">
    <property type="entry name" value="TOPRIM_TopoIII"/>
</dbReference>
<feature type="region of interest" description="Disordered" evidence="9">
    <location>
        <begin position="618"/>
        <end position="648"/>
    </location>
</feature>
<evidence type="ECO:0000256" key="9">
    <source>
        <dbReference type="SAM" id="MobiDB-lite"/>
    </source>
</evidence>
<dbReference type="GO" id="GO:0000287">
    <property type="term" value="F:magnesium ion binding"/>
    <property type="evidence" value="ECO:0007669"/>
    <property type="project" value="UniProtKB-UniRule"/>
</dbReference>
<dbReference type="PANTHER" id="PTHR11390:SF21">
    <property type="entry name" value="DNA TOPOISOMERASE 3-ALPHA"/>
    <property type="match status" value="1"/>
</dbReference>
<dbReference type="FunFam" id="3.40.50.140:FF:000004">
    <property type="entry name" value="DNA topoisomerase 3"/>
    <property type="match status" value="1"/>
</dbReference>
<dbReference type="AlphaFoldDB" id="A0AAW3YWG2"/>
<evidence type="ECO:0000256" key="1">
    <source>
        <dbReference type="ARBA" id="ARBA00000213"/>
    </source>
</evidence>
<evidence type="ECO:0000313" key="12">
    <source>
        <dbReference type="EMBL" id="MBD2800673.1"/>
    </source>
</evidence>
<dbReference type="GO" id="GO:0003677">
    <property type="term" value="F:DNA binding"/>
    <property type="evidence" value="ECO:0007669"/>
    <property type="project" value="UniProtKB-KW"/>
</dbReference>
<reference evidence="12" key="1">
    <citation type="submission" date="2020-09" db="EMBL/GenBank/DDBJ databases">
        <authorList>
            <person name="Palma L."/>
            <person name="Caballero P."/>
            <person name="Berry C."/>
            <person name="Del Valle E."/>
        </authorList>
    </citation>
    <scope>NUCLEOTIDE SEQUENCE</scope>
    <source>
        <strain evidence="12">M</strain>
    </source>
</reference>
<dbReference type="Gene3D" id="1.10.290.10">
    <property type="entry name" value="Topoisomerase I, domain 4"/>
    <property type="match status" value="1"/>
</dbReference>
<dbReference type="PROSITE" id="PS50880">
    <property type="entry name" value="TOPRIM"/>
    <property type="match status" value="1"/>
</dbReference>
<keyword evidence="6 8" id="KW-0238">DNA-binding</keyword>
<dbReference type="InterPro" id="IPR023406">
    <property type="entry name" value="Topo_IA_AS"/>
</dbReference>
<dbReference type="Pfam" id="PF01131">
    <property type="entry name" value="Topoisom_bac"/>
    <property type="match status" value="1"/>
</dbReference>
<dbReference type="Gene3D" id="2.70.20.10">
    <property type="entry name" value="Topoisomerase I, domain 3"/>
    <property type="match status" value="1"/>
</dbReference>
<dbReference type="EC" id="5.6.2.1" evidence="8"/>
<dbReference type="NCBIfam" id="NF005829">
    <property type="entry name" value="PRK07726.1"/>
    <property type="match status" value="1"/>
</dbReference>
<dbReference type="InterPro" id="IPR000380">
    <property type="entry name" value="Topo_IA"/>
</dbReference>
<evidence type="ECO:0000256" key="3">
    <source>
        <dbReference type="ARBA" id="ARBA00022723"/>
    </source>
</evidence>
<comment type="caution">
    <text evidence="12">The sequence shown here is derived from an EMBL/GenBank/DDBJ whole genome shotgun (WGS) entry which is preliminary data.</text>
</comment>
<evidence type="ECO:0000259" key="11">
    <source>
        <dbReference type="PROSITE" id="PS52039"/>
    </source>
</evidence>
<dbReference type="InterPro" id="IPR013824">
    <property type="entry name" value="Topo_IA_cen_sub1"/>
</dbReference>
<dbReference type="EMBL" id="JACXBF010000203">
    <property type="protein sequence ID" value="MBD2800673.1"/>
    <property type="molecule type" value="Genomic_DNA"/>
</dbReference>
<dbReference type="SMART" id="SM00437">
    <property type="entry name" value="TOP1Ac"/>
    <property type="match status" value="1"/>
</dbReference>
<keyword evidence="4 8" id="KW-0460">Magnesium</keyword>
<evidence type="ECO:0000256" key="5">
    <source>
        <dbReference type="ARBA" id="ARBA00023029"/>
    </source>
</evidence>